<dbReference type="UniPathway" id="UPA00109">
    <property type="reaction ID" value="UER00187"/>
</dbReference>
<evidence type="ECO:0000256" key="2">
    <source>
        <dbReference type="ARBA" id="ARBA00009604"/>
    </source>
</evidence>
<dbReference type="PRINTS" id="PR00148">
    <property type="entry name" value="ENOLASE"/>
</dbReference>
<dbReference type="SMART" id="SM01192">
    <property type="entry name" value="Enolase_C"/>
    <property type="match status" value="1"/>
</dbReference>
<dbReference type="GO" id="GO:0000015">
    <property type="term" value="C:phosphopyruvate hydratase complex"/>
    <property type="evidence" value="ECO:0007669"/>
    <property type="project" value="InterPro"/>
</dbReference>
<dbReference type="Gene3D" id="3.20.20.120">
    <property type="entry name" value="Enolase-like C-terminal domain"/>
    <property type="match status" value="1"/>
</dbReference>
<dbReference type="PATRIC" id="fig|1299334.3.peg.392"/>
<dbReference type="GO" id="GO:0004634">
    <property type="term" value="F:phosphopyruvate hydratase activity"/>
    <property type="evidence" value="ECO:0007669"/>
    <property type="project" value="UniProtKB-EC"/>
</dbReference>
<gene>
    <name evidence="9" type="ORF">I553_7363</name>
</gene>
<dbReference type="GO" id="GO:0000287">
    <property type="term" value="F:magnesium ion binding"/>
    <property type="evidence" value="ECO:0007669"/>
    <property type="project" value="InterPro"/>
</dbReference>
<feature type="domain" description="Enolase C-terminal TIM barrel" evidence="8">
    <location>
        <begin position="1"/>
        <end position="220"/>
    </location>
</feature>
<evidence type="ECO:0000256" key="4">
    <source>
        <dbReference type="ARBA" id="ARBA00017068"/>
    </source>
</evidence>
<protein>
    <recommendedName>
        <fullName evidence="4">Enolase</fullName>
        <ecNumber evidence="3">4.2.1.11</ecNumber>
    </recommendedName>
</protein>
<dbReference type="InterPro" id="IPR000941">
    <property type="entry name" value="Enolase"/>
</dbReference>
<evidence type="ECO:0000259" key="8">
    <source>
        <dbReference type="SMART" id="SM01192"/>
    </source>
</evidence>
<dbReference type="InterPro" id="IPR036849">
    <property type="entry name" value="Enolase-like_C_sf"/>
</dbReference>
<dbReference type="GO" id="GO:0006096">
    <property type="term" value="P:glycolytic process"/>
    <property type="evidence" value="ECO:0007669"/>
    <property type="project" value="UniProtKB-UniPathway"/>
</dbReference>
<keyword evidence="5" id="KW-0964">Secreted</keyword>
<evidence type="ECO:0000256" key="1">
    <source>
        <dbReference type="ARBA" id="ARBA00005031"/>
    </source>
</evidence>
<dbReference type="SUPFAM" id="SSF51604">
    <property type="entry name" value="Enolase C-terminal domain-like"/>
    <property type="match status" value="1"/>
</dbReference>
<dbReference type="InterPro" id="IPR020810">
    <property type="entry name" value="Enolase_C"/>
</dbReference>
<evidence type="ECO:0000256" key="7">
    <source>
        <dbReference type="ARBA" id="ARBA00023239"/>
    </source>
</evidence>
<name>X8E8Y6_MYCXE</name>
<organism evidence="9">
    <name type="scientific">Mycobacterium xenopi 4042</name>
    <dbReference type="NCBI Taxonomy" id="1299334"/>
    <lineage>
        <taxon>Bacteria</taxon>
        <taxon>Bacillati</taxon>
        <taxon>Actinomycetota</taxon>
        <taxon>Actinomycetes</taxon>
        <taxon>Mycobacteriales</taxon>
        <taxon>Mycobacteriaceae</taxon>
        <taxon>Mycobacterium</taxon>
    </lineage>
</organism>
<accession>X8E8Y6</accession>
<proteinExistence type="inferred from homology"/>
<comment type="similarity">
    <text evidence="2">Belongs to the enolase family.</text>
</comment>
<dbReference type="AlphaFoldDB" id="X8E8Y6"/>
<sequence length="220" mass="23162">MADRKLATGLGDEGGFAPEINCPEDVLALLTQAIADAGYTSGRDGIAIALDPAASEFHRDGRYQLCGESLTSDELIDRYRGIVEAFPVWSIEDGMGEHDTAGWQKLTEVLGERVQLVGDDNFVTNPDLIASGVRNGIGNAALIKLNQIGTVSETLEALSVCRAAGYGAMISHRSGETHDSFIADLAVGCGCGQIKSGAPARGRESPNTIASSKSLLLRQI</sequence>
<evidence type="ECO:0000256" key="6">
    <source>
        <dbReference type="ARBA" id="ARBA00023152"/>
    </source>
</evidence>
<evidence type="ECO:0000313" key="9">
    <source>
        <dbReference type="EMBL" id="EUA76443.1"/>
    </source>
</evidence>
<dbReference type="EC" id="4.2.1.11" evidence="3"/>
<dbReference type="PANTHER" id="PTHR11902:SF1">
    <property type="entry name" value="ENOLASE"/>
    <property type="match status" value="1"/>
</dbReference>
<comment type="caution">
    <text evidence="9">The sequence shown here is derived from an EMBL/GenBank/DDBJ whole genome shotgun (WGS) entry which is preliminary data.</text>
</comment>
<keyword evidence="7" id="KW-0456">Lyase</keyword>
<dbReference type="PANTHER" id="PTHR11902">
    <property type="entry name" value="ENOLASE"/>
    <property type="match status" value="1"/>
</dbReference>
<dbReference type="EMBL" id="JAOB01000006">
    <property type="protein sequence ID" value="EUA76443.1"/>
    <property type="molecule type" value="Genomic_DNA"/>
</dbReference>
<evidence type="ECO:0000256" key="3">
    <source>
        <dbReference type="ARBA" id="ARBA00012058"/>
    </source>
</evidence>
<reference evidence="9" key="1">
    <citation type="submission" date="2014-01" db="EMBL/GenBank/DDBJ databases">
        <authorList>
            <person name="Brown-Elliot B."/>
            <person name="Wallace R."/>
            <person name="Lenaerts A."/>
            <person name="Ordway D."/>
            <person name="DeGroote M.A."/>
            <person name="Parker T."/>
            <person name="Sizemore C."/>
            <person name="Tallon L.J."/>
            <person name="Sadzewicz L.K."/>
            <person name="Sengamalay N."/>
            <person name="Fraser C.M."/>
            <person name="Hine E."/>
            <person name="Shefchek K.A."/>
            <person name="Das S.P."/>
            <person name="Tettelin H."/>
        </authorList>
    </citation>
    <scope>NUCLEOTIDE SEQUENCE [LARGE SCALE GENOMIC DNA]</scope>
    <source>
        <strain evidence="9">4042</strain>
    </source>
</reference>
<keyword evidence="6" id="KW-0324">Glycolysis</keyword>
<evidence type="ECO:0000256" key="5">
    <source>
        <dbReference type="ARBA" id="ARBA00022525"/>
    </source>
</evidence>
<comment type="pathway">
    <text evidence="1">Carbohydrate degradation; glycolysis; pyruvate from D-glyceraldehyde 3-phosphate: step 4/5.</text>
</comment>
<dbReference type="Pfam" id="PF00113">
    <property type="entry name" value="Enolase_C"/>
    <property type="match status" value="1"/>
</dbReference>